<evidence type="ECO:0008006" key="4">
    <source>
        <dbReference type="Google" id="ProtNLM"/>
    </source>
</evidence>
<feature type="transmembrane region" description="Helical" evidence="1">
    <location>
        <begin position="61"/>
        <end position="81"/>
    </location>
</feature>
<keyword evidence="1" id="KW-0812">Transmembrane</keyword>
<dbReference type="HOGENOM" id="CLU_1618286_0_0_0"/>
<feature type="transmembrane region" description="Helical" evidence="1">
    <location>
        <begin position="7"/>
        <end position="26"/>
    </location>
</feature>
<dbReference type="KEGG" id="tra:Trad_2510"/>
<accession>D7CTS1</accession>
<dbReference type="eggNOG" id="ENOG50349E2">
    <property type="taxonomic scope" value="Bacteria"/>
</dbReference>
<reference evidence="2 3" key="2">
    <citation type="journal article" date="2011" name="Stand. Genomic Sci.">
        <title>Complete genome sequence of Truepera radiovictrix type strain (RQ-24).</title>
        <authorList>
            <person name="Ivanova N."/>
            <person name="Rohde C."/>
            <person name="Munk C."/>
            <person name="Nolan M."/>
            <person name="Lucas S."/>
            <person name="Del Rio T.G."/>
            <person name="Tice H."/>
            <person name="Deshpande S."/>
            <person name="Cheng J.F."/>
            <person name="Tapia R."/>
            <person name="Han C."/>
            <person name="Goodwin L."/>
            <person name="Pitluck S."/>
            <person name="Liolios K."/>
            <person name="Mavromatis K."/>
            <person name="Mikhailova N."/>
            <person name="Pati A."/>
            <person name="Chen A."/>
            <person name="Palaniappan K."/>
            <person name="Land M."/>
            <person name="Hauser L."/>
            <person name="Chang Y.J."/>
            <person name="Jeffries C.D."/>
            <person name="Brambilla E."/>
            <person name="Rohde M."/>
            <person name="Goker M."/>
            <person name="Tindall B.J."/>
            <person name="Woyke T."/>
            <person name="Bristow J."/>
            <person name="Eisen J.A."/>
            <person name="Markowitz V."/>
            <person name="Hugenholtz P."/>
            <person name="Kyrpides N.C."/>
            <person name="Klenk H.P."/>
            <person name="Lapidus A."/>
        </authorList>
    </citation>
    <scope>NUCLEOTIDE SEQUENCE [LARGE SCALE GENOMIC DNA]</scope>
    <source>
        <strain evidence="3">DSM 17093 / CIP 108686 / LMG 22925 / RQ-24</strain>
    </source>
</reference>
<feature type="transmembrane region" description="Helical" evidence="1">
    <location>
        <begin position="87"/>
        <end position="104"/>
    </location>
</feature>
<evidence type="ECO:0000313" key="2">
    <source>
        <dbReference type="EMBL" id="ADI15618.1"/>
    </source>
</evidence>
<dbReference type="STRING" id="649638.Trad_2510"/>
<organism evidence="2 3">
    <name type="scientific">Truepera radiovictrix (strain DSM 17093 / CIP 108686 / LMG 22925 / RQ-24)</name>
    <dbReference type="NCBI Taxonomy" id="649638"/>
    <lineage>
        <taxon>Bacteria</taxon>
        <taxon>Thermotogati</taxon>
        <taxon>Deinococcota</taxon>
        <taxon>Deinococci</taxon>
        <taxon>Trueperales</taxon>
        <taxon>Trueperaceae</taxon>
        <taxon>Truepera</taxon>
    </lineage>
</organism>
<evidence type="ECO:0000256" key="1">
    <source>
        <dbReference type="SAM" id="Phobius"/>
    </source>
</evidence>
<reference evidence="3" key="1">
    <citation type="submission" date="2010-05" db="EMBL/GenBank/DDBJ databases">
        <title>The complete genome of Truepera radiovictris DSM 17093.</title>
        <authorList>
            <consortium name="US DOE Joint Genome Institute (JGI-PGF)"/>
            <person name="Lucas S."/>
            <person name="Copeland A."/>
            <person name="Lapidus A."/>
            <person name="Glavina del Rio T."/>
            <person name="Dalin E."/>
            <person name="Tice H."/>
            <person name="Bruce D."/>
            <person name="Goodwin L."/>
            <person name="Pitluck S."/>
            <person name="Kyrpides N."/>
            <person name="Mavromatis K."/>
            <person name="Ovchinnikova G."/>
            <person name="Munk A.C."/>
            <person name="Detter J.C."/>
            <person name="Han C."/>
            <person name="Tapia R."/>
            <person name="Land M."/>
            <person name="Hauser L."/>
            <person name="Markowitz V."/>
            <person name="Cheng J.-F."/>
            <person name="Hugenholtz P."/>
            <person name="Woyke T."/>
            <person name="Wu D."/>
            <person name="Tindall B."/>
            <person name="Pomrenke H.G."/>
            <person name="Brambilla E."/>
            <person name="Klenk H.-P."/>
            <person name="Eisen J.A."/>
        </authorList>
    </citation>
    <scope>NUCLEOTIDE SEQUENCE [LARGE SCALE GENOMIC DNA]</scope>
    <source>
        <strain evidence="3">DSM 17093 / CIP 108686 / LMG 22925 / RQ-24</strain>
    </source>
</reference>
<gene>
    <name evidence="2" type="ordered locus">Trad_2510</name>
</gene>
<keyword evidence="3" id="KW-1185">Reference proteome</keyword>
<keyword evidence="1" id="KW-0472">Membrane</keyword>
<name>D7CTS1_TRURR</name>
<sequence length="164" mass="17172">MLHAKACEVVPIGLVLIVLGVFFLLARLMDTGVLTLPLLSALLIAVGLLRRESAWFIPGGILAGIGLGAFLVEALPLAPVLSDEAEGGVFLLSFALGWVGVFALSSRFGDEKLTWALIPALVMTVIGGLLLSAGVGARILEGLSYAWPLALVGFGAYLLFRGER</sequence>
<dbReference type="Proteomes" id="UP000000379">
    <property type="component" value="Chromosome"/>
</dbReference>
<dbReference type="EMBL" id="CP002049">
    <property type="protein sequence ID" value="ADI15618.1"/>
    <property type="molecule type" value="Genomic_DNA"/>
</dbReference>
<feature type="transmembrane region" description="Helical" evidence="1">
    <location>
        <begin position="116"/>
        <end position="137"/>
    </location>
</feature>
<proteinExistence type="predicted"/>
<dbReference type="OrthoDB" id="159622at2"/>
<protein>
    <recommendedName>
        <fullName evidence="4">DUF5668 domain-containing protein</fullName>
    </recommendedName>
</protein>
<feature type="transmembrane region" description="Helical" evidence="1">
    <location>
        <begin position="32"/>
        <end position="49"/>
    </location>
</feature>
<dbReference type="AlphaFoldDB" id="D7CTS1"/>
<evidence type="ECO:0000313" key="3">
    <source>
        <dbReference type="Proteomes" id="UP000000379"/>
    </source>
</evidence>
<feature type="transmembrane region" description="Helical" evidence="1">
    <location>
        <begin position="143"/>
        <end position="160"/>
    </location>
</feature>
<keyword evidence="1" id="KW-1133">Transmembrane helix</keyword>
<dbReference type="RefSeq" id="WP_013178979.1">
    <property type="nucleotide sequence ID" value="NC_014221.1"/>
</dbReference>